<dbReference type="PROSITE" id="PS50893">
    <property type="entry name" value="ABC_TRANSPORTER_2"/>
    <property type="match status" value="1"/>
</dbReference>
<dbReference type="EC" id="3.6.3.29" evidence="12"/>
<keyword evidence="13" id="KW-1185">Reference proteome</keyword>
<dbReference type="PANTHER" id="PTHR43514">
    <property type="entry name" value="ABC TRANSPORTER I FAMILY MEMBER 10"/>
    <property type="match status" value="1"/>
</dbReference>
<dbReference type="SUPFAM" id="SSF52540">
    <property type="entry name" value="P-loop containing nucleoside triphosphate hydrolases"/>
    <property type="match status" value="1"/>
</dbReference>
<feature type="domain" description="Mop" evidence="11">
    <location>
        <begin position="292"/>
        <end position="357"/>
    </location>
</feature>
<evidence type="ECO:0000256" key="1">
    <source>
        <dbReference type="ARBA" id="ARBA00022448"/>
    </source>
</evidence>
<dbReference type="EMBL" id="CP019937">
    <property type="protein sequence ID" value="ARO15365.1"/>
    <property type="molecule type" value="Genomic_DNA"/>
</dbReference>
<dbReference type="Pfam" id="PF00005">
    <property type="entry name" value="ABC_tran"/>
    <property type="match status" value="1"/>
</dbReference>
<protein>
    <submittedName>
        <fullName evidence="12">Molybdate transport system ATP-binding protein</fullName>
        <ecNumber evidence="12">3.6.3.29</ecNumber>
    </submittedName>
</protein>
<dbReference type="InterPro" id="IPR008995">
    <property type="entry name" value="Mo/tungstate-bd_C_term_dom"/>
</dbReference>
<accession>A0A1W6P1H4</accession>
<dbReference type="Gene3D" id="2.40.50.100">
    <property type="match status" value="1"/>
</dbReference>
<dbReference type="AlphaFoldDB" id="A0A1W6P1H4"/>
<keyword evidence="8" id="KW-0472">Membrane</keyword>
<dbReference type="GO" id="GO:0015098">
    <property type="term" value="F:molybdate ion transmembrane transporter activity"/>
    <property type="evidence" value="ECO:0007669"/>
    <property type="project" value="InterPro"/>
</dbReference>
<dbReference type="Gene3D" id="3.40.50.300">
    <property type="entry name" value="P-loop containing nucleotide triphosphate hydrolases"/>
    <property type="match status" value="1"/>
</dbReference>
<evidence type="ECO:0000259" key="10">
    <source>
        <dbReference type="PROSITE" id="PS50893"/>
    </source>
</evidence>
<reference evidence="12 13" key="1">
    <citation type="submission" date="2017-02" db="EMBL/GenBank/DDBJ databases">
        <title>Ketogulonicigenium robustum SPU B003 Genome sequencing and assembly.</title>
        <authorList>
            <person name="Li Y."/>
            <person name="Liu L."/>
            <person name="Wang C."/>
            <person name="Zhang M."/>
            <person name="Zhang T."/>
            <person name="Zhang Y."/>
        </authorList>
    </citation>
    <scope>NUCLEOTIDE SEQUENCE [LARGE SCALE GENOMIC DNA]</scope>
    <source>
        <strain evidence="12 13">SPU_B003</strain>
    </source>
</reference>
<keyword evidence="3 9" id="KW-0500">Molybdenum</keyword>
<dbReference type="PANTHER" id="PTHR43514:SF4">
    <property type="entry name" value="ABC TRANSPORTER I FAMILY MEMBER 10"/>
    <property type="match status" value="1"/>
</dbReference>
<dbReference type="InterPro" id="IPR004606">
    <property type="entry name" value="Mop_domain"/>
</dbReference>
<dbReference type="RefSeq" id="WP_085786774.1">
    <property type="nucleotide sequence ID" value="NZ_CP019937.1"/>
</dbReference>
<evidence type="ECO:0000256" key="7">
    <source>
        <dbReference type="ARBA" id="ARBA00022967"/>
    </source>
</evidence>
<keyword evidence="2" id="KW-1003">Cell membrane</keyword>
<dbReference type="GO" id="GO:0016020">
    <property type="term" value="C:membrane"/>
    <property type="evidence" value="ECO:0007669"/>
    <property type="project" value="InterPro"/>
</dbReference>
<dbReference type="OrthoDB" id="9802264at2"/>
<evidence type="ECO:0000313" key="12">
    <source>
        <dbReference type="EMBL" id="ARO15365.1"/>
    </source>
</evidence>
<dbReference type="KEGG" id="kro:BVG79_02025"/>
<sequence>MIGVELRHDFGSFKLDVAFQTSGGVTALFGRSGAGKTSVVNAVAGLMRPQAGRIVIGDQVLFDSETRTFLPPAQRRIGYVFQEGRLFPHMTVRSNLTYGGRFAPKGSGAAPDFEAVVDLLGIQHLLDRRPAALSGGEKQRVAIGRALLSRPNLLLMDEPLAALDETRKAELLPFLERLGKDSRVPILYVSHSVPEILRLADNLVLIDQGRVAAAGTLGDVMTSPASLNALGPSAIGAIIPANIAAHEDGGVTRLSSPAGDILVTAQDAPVGTARQVRIAAQDVLIALQRPEGLSALNILPATVAAVQPDSLGGVLVRLQVGDAVALARVTQRSAGALGLAPGLPCYAILKSVAVSLG</sequence>
<dbReference type="InterPro" id="IPR027417">
    <property type="entry name" value="P-loop_NTPase"/>
</dbReference>
<evidence type="ECO:0000256" key="8">
    <source>
        <dbReference type="ARBA" id="ARBA00023136"/>
    </source>
</evidence>
<evidence type="ECO:0000256" key="2">
    <source>
        <dbReference type="ARBA" id="ARBA00022475"/>
    </source>
</evidence>
<evidence type="ECO:0000259" key="11">
    <source>
        <dbReference type="PROSITE" id="PS51866"/>
    </source>
</evidence>
<organism evidence="12 13">
    <name type="scientific">Ketogulonicigenium robustum</name>
    <dbReference type="NCBI Taxonomy" id="92947"/>
    <lineage>
        <taxon>Bacteria</taxon>
        <taxon>Pseudomonadati</taxon>
        <taxon>Pseudomonadota</taxon>
        <taxon>Alphaproteobacteria</taxon>
        <taxon>Rhodobacterales</taxon>
        <taxon>Roseobacteraceae</taxon>
        <taxon>Ketogulonicigenium</taxon>
    </lineage>
</organism>
<proteinExistence type="predicted"/>
<evidence type="ECO:0000256" key="3">
    <source>
        <dbReference type="ARBA" id="ARBA00022505"/>
    </source>
</evidence>
<evidence type="ECO:0000256" key="9">
    <source>
        <dbReference type="PROSITE-ProRule" id="PRU01213"/>
    </source>
</evidence>
<dbReference type="InterPro" id="IPR050334">
    <property type="entry name" value="Molybdenum_import_ModC"/>
</dbReference>
<dbReference type="InterPro" id="IPR003439">
    <property type="entry name" value="ABC_transporter-like_ATP-bd"/>
</dbReference>
<dbReference type="PROSITE" id="PS51866">
    <property type="entry name" value="MOP"/>
    <property type="match status" value="1"/>
</dbReference>
<dbReference type="GO" id="GO:0005524">
    <property type="term" value="F:ATP binding"/>
    <property type="evidence" value="ECO:0007669"/>
    <property type="project" value="UniProtKB-KW"/>
</dbReference>
<dbReference type="InterPro" id="IPR011868">
    <property type="entry name" value="ModC_ABC_ATP-bd"/>
</dbReference>
<evidence type="ECO:0000256" key="5">
    <source>
        <dbReference type="ARBA" id="ARBA00022741"/>
    </source>
</evidence>
<dbReference type="Pfam" id="PF03459">
    <property type="entry name" value="TOBE"/>
    <property type="match status" value="1"/>
</dbReference>
<dbReference type="NCBIfam" id="TIGR02142">
    <property type="entry name" value="modC_ABC"/>
    <property type="match status" value="1"/>
</dbReference>
<gene>
    <name evidence="12" type="primary">modC</name>
    <name evidence="12" type="ORF">BVG79_02025</name>
</gene>
<dbReference type="InterPro" id="IPR005116">
    <property type="entry name" value="Transp-assoc_OB_typ1"/>
</dbReference>
<dbReference type="Proteomes" id="UP000242447">
    <property type="component" value="Chromosome"/>
</dbReference>
<name>A0A1W6P1H4_9RHOB</name>
<keyword evidence="12" id="KW-0378">Hydrolase</keyword>
<keyword evidence="6 12" id="KW-0067">ATP-binding</keyword>
<dbReference type="SMART" id="SM00382">
    <property type="entry name" value="AAA"/>
    <property type="match status" value="1"/>
</dbReference>
<evidence type="ECO:0000256" key="6">
    <source>
        <dbReference type="ARBA" id="ARBA00022840"/>
    </source>
</evidence>
<feature type="domain" description="ABC transporter" evidence="10">
    <location>
        <begin position="1"/>
        <end position="233"/>
    </location>
</feature>
<keyword evidence="1" id="KW-0813">Transport</keyword>
<dbReference type="GO" id="GO:0016887">
    <property type="term" value="F:ATP hydrolysis activity"/>
    <property type="evidence" value="ECO:0007669"/>
    <property type="project" value="InterPro"/>
</dbReference>
<dbReference type="SUPFAM" id="SSF50331">
    <property type="entry name" value="MOP-like"/>
    <property type="match status" value="1"/>
</dbReference>
<dbReference type="PROSITE" id="PS00211">
    <property type="entry name" value="ABC_TRANSPORTER_1"/>
    <property type="match status" value="1"/>
</dbReference>
<evidence type="ECO:0000256" key="4">
    <source>
        <dbReference type="ARBA" id="ARBA00022519"/>
    </source>
</evidence>
<dbReference type="GO" id="GO:0140359">
    <property type="term" value="F:ABC-type transporter activity"/>
    <property type="evidence" value="ECO:0007669"/>
    <property type="project" value="InterPro"/>
</dbReference>
<keyword evidence="7" id="KW-1278">Translocase</keyword>
<evidence type="ECO:0000313" key="13">
    <source>
        <dbReference type="Proteomes" id="UP000242447"/>
    </source>
</evidence>
<keyword evidence="5" id="KW-0547">Nucleotide-binding</keyword>
<dbReference type="InterPro" id="IPR003593">
    <property type="entry name" value="AAA+_ATPase"/>
</dbReference>
<dbReference type="STRING" id="92947.BVG79_02025"/>
<dbReference type="InterPro" id="IPR017871">
    <property type="entry name" value="ABC_transporter-like_CS"/>
</dbReference>
<keyword evidence="4" id="KW-0997">Cell inner membrane</keyword>